<accession>A0ABX2LFB2</accession>
<dbReference type="Proteomes" id="UP001016761">
    <property type="component" value="Unassembled WGS sequence"/>
</dbReference>
<gene>
    <name evidence="1" type="ORF">HTZ84_09455</name>
</gene>
<keyword evidence="2" id="KW-1185">Reference proteome</keyword>
<evidence type="ECO:0000313" key="2">
    <source>
        <dbReference type="Proteomes" id="UP001016761"/>
    </source>
</evidence>
<reference evidence="1 2" key="1">
    <citation type="submission" date="2020-06" db="EMBL/GenBank/DDBJ databases">
        <title>Haloterrigena sp. nov., an extremely halophilic archaeon isolated from a saline sediment.</title>
        <authorList>
            <person name="Liu B.-B."/>
        </authorList>
    </citation>
    <scope>NUCLEOTIDE SEQUENCE [LARGE SCALE GENOMIC DNA]</scope>
    <source>
        <strain evidence="1 2">SYSU A558-1</strain>
    </source>
</reference>
<proteinExistence type="predicted"/>
<dbReference type="RefSeq" id="WP_174680442.1">
    <property type="nucleotide sequence ID" value="NZ_JABUQZ010000001.1"/>
</dbReference>
<protein>
    <submittedName>
        <fullName evidence="1">Uncharacterized protein</fullName>
    </submittedName>
</protein>
<comment type="caution">
    <text evidence="1">The sequence shown here is derived from an EMBL/GenBank/DDBJ whole genome shotgun (WGS) entry which is preliminary data.</text>
</comment>
<evidence type="ECO:0000313" key="1">
    <source>
        <dbReference type="EMBL" id="NUC72531.1"/>
    </source>
</evidence>
<dbReference type="EMBL" id="JABUQZ010000001">
    <property type="protein sequence ID" value="NUC72531.1"/>
    <property type="molecule type" value="Genomic_DNA"/>
</dbReference>
<sequence>MKEKVLVIPPGYDGPIDPAVDRVETDPRANGPSVKEVHVSDAGESVIDRQAISGESHGHIRKALRAYDAANDPEEEVKYLRTVVFSLLEIVTGNDPYEEILNNPDRDDPSGDTL</sequence>
<organism evidence="1 2">
    <name type="scientific">Haloterrigena gelatinilytica</name>
    <dbReference type="NCBI Taxonomy" id="2741724"/>
    <lineage>
        <taxon>Archaea</taxon>
        <taxon>Methanobacteriati</taxon>
        <taxon>Methanobacteriota</taxon>
        <taxon>Stenosarchaea group</taxon>
        <taxon>Halobacteria</taxon>
        <taxon>Halobacteriales</taxon>
        <taxon>Natrialbaceae</taxon>
        <taxon>Haloterrigena</taxon>
    </lineage>
</organism>
<name>A0ABX2LFB2_9EURY</name>